<gene>
    <name evidence="2" type="ORF">NDU88_003918</name>
</gene>
<keyword evidence="1" id="KW-0472">Membrane</keyword>
<dbReference type="EMBL" id="JANPWB010000010">
    <property type="protein sequence ID" value="KAJ1137520.1"/>
    <property type="molecule type" value="Genomic_DNA"/>
</dbReference>
<comment type="caution">
    <text evidence="2">The sequence shown here is derived from an EMBL/GenBank/DDBJ whole genome shotgun (WGS) entry which is preliminary data.</text>
</comment>
<protein>
    <submittedName>
        <fullName evidence="2">Uncharacterized protein</fullName>
    </submittedName>
</protein>
<feature type="transmembrane region" description="Helical" evidence="1">
    <location>
        <begin position="120"/>
        <end position="139"/>
    </location>
</feature>
<dbReference type="AlphaFoldDB" id="A0AAV7QBF5"/>
<keyword evidence="1" id="KW-1133">Transmembrane helix</keyword>
<reference evidence="2" key="1">
    <citation type="journal article" date="2022" name="bioRxiv">
        <title>Sequencing and chromosome-scale assembly of the giantPleurodeles waltlgenome.</title>
        <authorList>
            <person name="Brown T."/>
            <person name="Elewa A."/>
            <person name="Iarovenko S."/>
            <person name="Subramanian E."/>
            <person name="Araus A.J."/>
            <person name="Petzold A."/>
            <person name="Susuki M."/>
            <person name="Suzuki K.-i.T."/>
            <person name="Hayashi T."/>
            <person name="Toyoda A."/>
            <person name="Oliveira C."/>
            <person name="Osipova E."/>
            <person name="Leigh N.D."/>
            <person name="Simon A."/>
            <person name="Yun M.H."/>
        </authorList>
    </citation>
    <scope>NUCLEOTIDE SEQUENCE</scope>
    <source>
        <strain evidence="2">20211129_DDA</strain>
        <tissue evidence="2">Liver</tissue>
    </source>
</reference>
<accession>A0AAV7QBF5</accession>
<sequence length="141" mass="15572">MWASLGGTTVEQTVGAPGEELSELLLGVNPFSLQGVEGVERGCYSMGCLSVLLDIWATECREIKALSSHFDVTQFRSGLPWYHVYALLVMRIVAAFPDWESLEGSLAFFDLLRFFRAHCLPLFPCAALISVVMALEYVAGY</sequence>
<dbReference type="Proteomes" id="UP001066276">
    <property type="component" value="Chromosome 6"/>
</dbReference>
<keyword evidence="1" id="KW-0812">Transmembrane</keyword>
<keyword evidence="3" id="KW-1185">Reference proteome</keyword>
<organism evidence="2 3">
    <name type="scientific">Pleurodeles waltl</name>
    <name type="common">Iberian ribbed newt</name>
    <dbReference type="NCBI Taxonomy" id="8319"/>
    <lineage>
        <taxon>Eukaryota</taxon>
        <taxon>Metazoa</taxon>
        <taxon>Chordata</taxon>
        <taxon>Craniata</taxon>
        <taxon>Vertebrata</taxon>
        <taxon>Euteleostomi</taxon>
        <taxon>Amphibia</taxon>
        <taxon>Batrachia</taxon>
        <taxon>Caudata</taxon>
        <taxon>Salamandroidea</taxon>
        <taxon>Salamandridae</taxon>
        <taxon>Pleurodelinae</taxon>
        <taxon>Pleurodeles</taxon>
    </lineage>
</organism>
<evidence type="ECO:0000313" key="2">
    <source>
        <dbReference type="EMBL" id="KAJ1137520.1"/>
    </source>
</evidence>
<evidence type="ECO:0000313" key="3">
    <source>
        <dbReference type="Proteomes" id="UP001066276"/>
    </source>
</evidence>
<proteinExistence type="predicted"/>
<evidence type="ECO:0000256" key="1">
    <source>
        <dbReference type="SAM" id="Phobius"/>
    </source>
</evidence>
<name>A0AAV7QBF5_PLEWA</name>